<evidence type="ECO:0000313" key="1">
    <source>
        <dbReference type="EMBL" id="KAF5334535.1"/>
    </source>
</evidence>
<dbReference type="InterPro" id="IPR032675">
    <property type="entry name" value="LRR_dom_sf"/>
</dbReference>
<name>A0A8H5C3I0_9AGAR</name>
<dbReference type="OrthoDB" id="2833448at2759"/>
<organism evidence="1 2">
    <name type="scientific">Ephemerocybe angulata</name>
    <dbReference type="NCBI Taxonomy" id="980116"/>
    <lineage>
        <taxon>Eukaryota</taxon>
        <taxon>Fungi</taxon>
        <taxon>Dikarya</taxon>
        <taxon>Basidiomycota</taxon>
        <taxon>Agaricomycotina</taxon>
        <taxon>Agaricomycetes</taxon>
        <taxon>Agaricomycetidae</taxon>
        <taxon>Agaricales</taxon>
        <taxon>Agaricineae</taxon>
        <taxon>Psathyrellaceae</taxon>
        <taxon>Ephemerocybe</taxon>
    </lineage>
</organism>
<evidence type="ECO:0000313" key="2">
    <source>
        <dbReference type="Proteomes" id="UP000541558"/>
    </source>
</evidence>
<dbReference type="Gene3D" id="1.20.1280.50">
    <property type="match status" value="1"/>
</dbReference>
<accession>A0A8H5C3I0</accession>
<dbReference type="SUPFAM" id="SSF52047">
    <property type="entry name" value="RNI-like"/>
    <property type="match status" value="1"/>
</dbReference>
<dbReference type="AlphaFoldDB" id="A0A8H5C3I0"/>
<evidence type="ECO:0008006" key="3">
    <source>
        <dbReference type="Google" id="ProtNLM"/>
    </source>
</evidence>
<comment type="caution">
    <text evidence="1">The sequence shown here is derived from an EMBL/GenBank/DDBJ whole genome shotgun (WGS) entry which is preliminary data.</text>
</comment>
<gene>
    <name evidence="1" type="ORF">D9611_013818</name>
</gene>
<sequence length="559" mass="64506">MDSEDFEAVPQPNEKLSKAHAKLLKGFIASDLPDDICREIFLRCLPEGTLATPHPLSPPVVLTHVCSQWRQVALTTPHLWSTLHVSPILDGTKLPFSPEYRYERTKQWLARAGSSLPLDISFHHVLPHSYYNTQDVVHLLDTLTPSVSDRLKSFEVTFLGAEDAVKSVLTHPVLWDQSTNPLWKVPKLTLAFRIWVGGRETHNRLPALLGWILAGLDLKRNKQLRHLSFDYNDYRRHPDRPMITTFLPCAQLEILDMQSRDAVRHYGPHLLGCVTHEVVYDILASCPNLVVFKVDIEHQQSYEEIRIPPQRHTMRRLKELSMSFFNLKNPDDICWWPNFDFPVLTSLHLRHRERTKRCGRSDTLFMVLEKVGSTLTSLVLDPGFLKRYDLIRALRLLPCLVQLHLKELYFIKDCDPKELKGGDDAKWNDGVLESLTPKHNSPHACPHLQYLKWQYNTFFGDTEEGLIKLIQHRASSPNSPVPMKQVHIDFGRHASARNRKVKSECRSLVEAGLDLRLNYLPEDWEEKNVTYGDERLAEAKIQHKLSPFEKSGYIGFGWE</sequence>
<dbReference type="Proteomes" id="UP000541558">
    <property type="component" value="Unassembled WGS sequence"/>
</dbReference>
<dbReference type="Gene3D" id="3.80.10.10">
    <property type="entry name" value="Ribonuclease Inhibitor"/>
    <property type="match status" value="1"/>
</dbReference>
<keyword evidence="2" id="KW-1185">Reference proteome</keyword>
<dbReference type="EMBL" id="JAACJK010000068">
    <property type="protein sequence ID" value="KAF5334535.1"/>
    <property type="molecule type" value="Genomic_DNA"/>
</dbReference>
<reference evidence="1 2" key="1">
    <citation type="journal article" date="2020" name="ISME J.">
        <title>Uncovering the hidden diversity of litter-decomposition mechanisms in mushroom-forming fungi.</title>
        <authorList>
            <person name="Floudas D."/>
            <person name="Bentzer J."/>
            <person name="Ahren D."/>
            <person name="Johansson T."/>
            <person name="Persson P."/>
            <person name="Tunlid A."/>
        </authorList>
    </citation>
    <scope>NUCLEOTIDE SEQUENCE [LARGE SCALE GENOMIC DNA]</scope>
    <source>
        <strain evidence="1 2">CBS 175.51</strain>
    </source>
</reference>
<protein>
    <recommendedName>
        <fullName evidence="3">F-box domain-containing protein</fullName>
    </recommendedName>
</protein>
<proteinExistence type="predicted"/>